<evidence type="ECO:0000256" key="5">
    <source>
        <dbReference type="ARBA" id="ARBA00022825"/>
    </source>
</evidence>
<evidence type="ECO:0000256" key="1">
    <source>
        <dbReference type="ARBA" id="ARBA00010040"/>
    </source>
</evidence>
<dbReference type="EMBL" id="JAAAPK010000005">
    <property type="protein sequence ID" value="NBC42297.1"/>
    <property type="molecule type" value="Genomic_DNA"/>
</dbReference>
<keyword evidence="4" id="KW-0378">Hydrolase</keyword>
<organism evidence="8 9">
    <name type="scientific">Corallococcus exiguus</name>
    <dbReference type="NCBI Taxonomy" id="83462"/>
    <lineage>
        <taxon>Bacteria</taxon>
        <taxon>Pseudomonadati</taxon>
        <taxon>Myxococcota</taxon>
        <taxon>Myxococcia</taxon>
        <taxon>Myxococcales</taxon>
        <taxon>Cystobacterineae</taxon>
        <taxon>Myxococcaceae</taxon>
        <taxon>Corallococcus</taxon>
    </lineage>
</organism>
<feature type="chain" id="PRO_5030593318" evidence="6">
    <location>
        <begin position="19"/>
        <end position="676"/>
    </location>
</feature>
<dbReference type="PANTHER" id="PTHR42776:SF13">
    <property type="entry name" value="DIPEPTIDYL-PEPTIDASE 5"/>
    <property type="match status" value="1"/>
</dbReference>
<dbReference type="RefSeq" id="WP_139920925.1">
    <property type="nucleotide sequence ID" value="NZ_CBCSLE010000161.1"/>
</dbReference>
<evidence type="ECO:0000256" key="3">
    <source>
        <dbReference type="ARBA" id="ARBA00022729"/>
    </source>
</evidence>
<dbReference type="InterPro" id="IPR001375">
    <property type="entry name" value="Peptidase_S9_cat"/>
</dbReference>
<feature type="signal peptide" evidence="6">
    <location>
        <begin position="1"/>
        <end position="18"/>
    </location>
</feature>
<evidence type="ECO:0000259" key="7">
    <source>
        <dbReference type="Pfam" id="PF00326"/>
    </source>
</evidence>
<comment type="caution">
    <text evidence="8">The sequence shown here is derived from an EMBL/GenBank/DDBJ whole genome shotgun (WGS) entry which is preliminary data.</text>
</comment>
<keyword evidence="9" id="KW-1185">Reference proteome</keyword>
<comment type="similarity">
    <text evidence="1">Belongs to the peptidase S9C family.</text>
</comment>
<dbReference type="PANTHER" id="PTHR42776">
    <property type="entry name" value="SERINE PEPTIDASE S9 FAMILY MEMBER"/>
    <property type="match status" value="1"/>
</dbReference>
<dbReference type="Proteomes" id="UP000537825">
    <property type="component" value="Unassembled WGS sequence"/>
</dbReference>
<evidence type="ECO:0000256" key="4">
    <source>
        <dbReference type="ARBA" id="ARBA00022801"/>
    </source>
</evidence>
<dbReference type="AlphaFoldDB" id="A0A7X4YDG9"/>
<gene>
    <name evidence="8" type="ORF">GTZ93_21070</name>
</gene>
<proteinExistence type="inferred from homology"/>
<evidence type="ECO:0000256" key="2">
    <source>
        <dbReference type="ARBA" id="ARBA00022670"/>
    </source>
</evidence>
<keyword evidence="3 6" id="KW-0732">Signal</keyword>
<dbReference type="SUPFAM" id="SSF82171">
    <property type="entry name" value="DPP6 N-terminal domain-like"/>
    <property type="match status" value="1"/>
</dbReference>
<dbReference type="FunFam" id="3.40.50.1820:FF:000028">
    <property type="entry name" value="S9 family peptidase"/>
    <property type="match status" value="1"/>
</dbReference>
<dbReference type="Gene3D" id="3.40.50.1820">
    <property type="entry name" value="alpha/beta hydrolase"/>
    <property type="match status" value="1"/>
</dbReference>
<feature type="domain" description="Peptidase S9 prolyl oligopeptidase catalytic" evidence="7">
    <location>
        <begin position="467"/>
        <end position="674"/>
    </location>
</feature>
<dbReference type="Gene3D" id="2.120.10.30">
    <property type="entry name" value="TolB, C-terminal domain"/>
    <property type="match status" value="2"/>
</dbReference>
<evidence type="ECO:0000313" key="9">
    <source>
        <dbReference type="Proteomes" id="UP000537825"/>
    </source>
</evidence>
<dbReference type="InterPro" id="IPR029058">
    <property type="entry name" value="AB_hydrolase_fold"/>
</dbReference>
<dbReference type="Pfam" id="PF07676">
    <property type="entry name" value="PD40"/>
    <property type="match status" value="3"/>
</dbReference>
<sequence length="676" mass="74579">MPLSLLAALALGANPAPAPHPFNQQDLVTLRRLSSPRVSPDGRQVAYVLRSTDMEANRGRTDLWLANLDGSAPRQLTSHPDSDTDPVWAPDGKSLFFLSSRGGSSQVWRLPLDGGEPLPVTKLPLDVNSFVLSRDGQQLAVALDARPDCADLACSTQRAAEASKKKTTGRAYDQLFARHWDTWKDGTRSHLFVVPVAGGTAVDVMKGMDADAPSKPFGGAEEFTFTPDGKGIVFAARDVGRTESWSTDLDLFLASVDGKTKPSKLTEKNRATDTSPVFSPDGKTLAYVAMSRPGFEADRFRVILRTWPGGQERVLTQDWDRSAGSLAWSKDGATLFTTANDVGQNTVFALDVATGKARSLTQGGNADGAQPAADGQVVYAMDDLDSPADLYAVKADGTGTRQLTQVNKDALAGLKFGAFEQFNFPGWNNETVHGYVVKPVDFDPKRQYPLAFLIHGGPQGSFGNHFHYRWNPQVYAGRGYVAVMIDFHGSTGYGQAFTDSISGDWGGKPLEDLQKGLNAALQKYSFIHKTKRCALGGSYGGYMINWIAGNWADGFQCLVNHDGIFDERAAYYDTEELWFPEWEHKALPWEKPESYEKFNPVNQVAKWKTPMLVIHGGKDYRVVDTQGIATFTALQRRGIPSRFLYFPDENHWVLKPQNSIQWHDEVLGWLDRWTRK</sequence>
<reference evidence="8 9" key="1">
    <citation type="submission" date="2020-01" db="EMBL/GenBank/DDBJ databases">
        <title>The draft genome sequence of Corallococcus exiguus DSM 14696.</title>
        <authorList>
            <person name="Zhang X."/>
            <person name="Zhu H."/>
        </authorList>
    </citation>
    <scope>NUCLEOTIDE SEQUENCE [LARGE SCALE GENOMIC DNA]</scope>
    <source>
        <strain evidence="8 9">DSM 14696</strain>
    </source>
</reference>
<evidence type="ECO:0000313" key="8">
    <source>
        <dbReference type="EMBL" id="NBC42297.1"/>
    </source>
</evidence>
<protein>
    <submittedName>
        <fullName evidence="8">Prolyl oligopeptidase family serine peptidase</fullName>
    </submittedName>
</protein>
<dbReference type="GO" id="GO:0004252">
    <property type="term" value="F:serine-type endopeptidase activity"/>
    <property type="evidence" value="ECO:0007669"/>
    <property type="project" value="TreeGrafter"/>
</dbReference>
<dbReference type="InterPro" id="IPR011659">
    <property type="entry name" value="WD40"/>
</dbReference>
<accession>A0A7X4YDG9</accession>
<keyword evidence="2" id="KW-0645">Protease</keyword>
<keyword evidence="5" id="KW-0720">Serine protease</keyword>
<dbReference type="GO" id="GO:0006508">
    <property type="term" value="P:proteolysis"/>
    <property type="evidence" value="ECO:0007669"/>
    <property type="project" value="UniProtKB-KW"/>
</dbReference>
<name>A0A7X4YDG9_9BACT</name>
<dbReference type="SUPFAM" id="SSF53474">
    <property type="entry name" value="alpha/beta-Hydrolases"/>
    <property type="match status" value="1"/>
</dbReference>
<evidence type="ECO:0000256" key="6">
    <source>
        <dbReference type="SAM" id="SignalP"/>
    </source>
</evidence>
<dbReference type="Pfam" id="PF00326">
    <property type="entry name" value="Peptidase_S9"/>
    <property type="match status" value="1"/>
</dbReference>
<dbReference type="InterPro" id="IPR011042">
    <property type="entry name" value="6-blade_b-propeller_TolB-like"/>
</dbReference>